<dbReference type="OMA" id="ETCACEL"/>
<dbReference type="AlphaFoldDB" id="A0A3Q1C971"/>
<dbReference type="PROSITE" id="PS51132">
    <property type="entry name" value="OLF"/>
    <property type="match status" value="1"/>
</dbReference>
<evidence type="ECO:0000313" key="8">
    <source>
        <dbReference type="Proteomes" id="UP001501940"/>
    </source>
</evidence>
<dbReference type="GeneID" id="111585756"/>
<reference evidence="7" key="2">
    <citation type="submission" date="2025-08" db="UniProtKB">
        <authorList>
            <consortium name="Ensembl"/>
        </authorList>
    </citation>
    <scope>IDENTIFICATION</scope>
</reference>
<reference evidence="7 8" key="1">
    <citation type="submission" date="2022-01" db="EMBL/GenBank/DDBJ databases">
        <title>A chromosome-scale genome assembly of the false clownfish, Amphiprion ocellaris.</title>
        <authorList>
            <person name="Ryu T."/>
        </authorList>
    </citation>
    <scope>NUCLEOTIDE SEQUENCE [LARGE SCALE GENOMIC DNA]</scope>
</reference>
<dbReference type="GO" id="GO:0005615">
    <property type="term" value="C:extracellular space"/>
    <property type="evidence" value="ECO:0007669"/>
    <property type="project" value="TreeGrafter"/>
</dbReference>
<accession>A0A3Q1C971</accession>
<evidence type="ECO:0000256" key="5">
    <source>
        <dbReference type="SAM" id="SignalP"/>
    </source>
</evidence>
<dbReference type="PANTHER" id="PTHR23192">
    <property type="entry name" value="OLFACTOMEDIN-RELATED"/>
    <property type="match status" value="1"/>
</dbReference>
<feature type="coiled-coil region" evidence="4">
    <location>
        <begin position="70"/>
        <end position="97"/>
    </location>
</feature>
<organism evidence="7 8">
    <name type="scientific">Amphiprion ocellaris</name>
    <name type="common">Clown anemonefish</name>
    <dbReference type="NCBI Taxonomy" id="80972"/>
    <lineage>
        <taxon>Eukaryota</taxon>
        <taxon>Metazoa</taxon>
        <taxon>Chordata</taxon>
        <taxon>Craniata</taxon>
        <taxon>Vertebrata</taxon>
        <taxon>Euteleostomi</taxon>
        <taxon>Actinopterygii</taxon>
        <taxon>Neopterygii</taxon>
        <taxon>Teleostei</taxon>
        <taxon>Neoteleostei</taxon>
        <taxon>Acanthomorphata</taxon>
        <taxon>Ovalentaria</taxon>
        <taxon>Pomacentridae</taxon>
        <taxon>Amphiprion</taxon>
    </lineage>
</organism>
<dbReference type="PANTHER" id="PTHR23192:SF68">
    <property type="entry name" value="OLFACTOMEDIN-4-LIKE"/>
    <property type="match status" value="1"/>
</dbReference>
<dbReference type="KEGG" id="aoce:111585756"/>
<evidence type="ECO:0000256" key="2">
    <source>
        <dbReference type="ARBA" id="ARBA00022525"/>
    </source>
</evidence>
<dbReference type="Pfam" id="PF02191">
    <property type="entry name" value="OLF"/>
    <property type="match status" value="1"/>
</dbReference>
<protein>
    <recommendedName>
        <fullName evidence="6">Olfactomedin-like domain-containing protein</fullName>
    </recommendedName>
</protein>
<feature type="domain" description="Olfactomedin-like" evidence="6">
    <location>
        <begin position="195"/>
        <end position="470"/>
    </location>
</feature>
<keyword evidence="4" id="KW-0175">Coiled coil</keyword>
<proteinExistence type="predicted"/>
<dbReference type="GO" id="GO:0007165">
    <property type="term" value="P:signal transduction"/>
    <property type="evidence" value="ECO:0007669"/>
    <property type="project" value="TreeGrafter"/>
</dbReference>
<evidence type="ECO:0000256" key="4">
    <source>
        <dbReference type="SAM" id="Coils"/>
    </source>
</evidence>
<dbReference type="SMART" id="SM00284">
    <property type="entry name" value="OLF"/>
    <property type="match status" value="1"/>
</dbReference>
<sequence length="470" mass="53390">MLIFILCSTMKLLLLLVLLWTLSCSSLQAPSRDKCSCELKNSEKVFPHDRLKAVDKNASDCNSRVTPQKAEELEVLLLGLDRRLVQLQEDVSVLEKEDDGDLYGVLSLNVIHNEMTEIRLLLDKLNTTTEEQHKQTAATTHRLTQLKAEMEDLEQLDSMEVVKQRRTNHRLRTSLNRCLDKQNATVAPTQPLYGTCSQGPLKNVTGPWIQTAGEYPGSYPYGSWGRDPKPEPGKERWYWMVPMTSNNRHANYVRLYHSLYKLIGGETNIANVLISSSNPTTNTIQGPNVVLYGGSLYYNCYNQRQVCRFHLTTKTVTNVNLPQGTRYNSKGNFCHLDECYPYTDLDLATDESGVWVVYTTTQDFGNLVLSKVEEGEPPKLNQTWHTSVFKQGVTNTFVACGVLYATRYVSKDVEEIFYSFDTTTGKERFDVGIFVNKMSTNIQALNYSPVDQMLYAYCDSNMVSYKVLFG</sequence>
<comment type="caution">
    <text evidence="3">Lacks conserved residue(s) required for the propagation of feature annotation.</text>
</comment>
<feature type="signal peptide" evidence="5">
    <location>
        <begin position="1"/>
        <end position="25"/>
    </location>
</feature>
<evidence type="ECO:0000256" key="1">
    <source>
        <dbReference type="ARBA" id="ARBA00004613"/>
    </source>
</evidence>
<dbReference type="RefSeq" id="XP_023151120.1">
    <property type="nucleotide sequence ID" value="XM_023295352.3"/>
</dbReference>
<dbReference type="InterPro" id="IPR050605">
    <property type="entry name" value="Olfactomedin-like_domain"/>
</dbReference>
<dbReference type="GeneTree" id="ENSGT00940000165415"/>
<evidence type="ECO:0000313" key="7">
    <source>
        <dbReference type="Ensembl" id="ENSAOCP00000021869.1"/>
    </source>
</evidence>
<dbReference type="Ensembl" id="ENSAOCT00000009438.2">
    <property type="protein sequence ID" value="ENSAOCP00000021869.1"/>
    <property type="gene ID" value="ENSAOCG00000006936.2"/>
</dbReference>
<evidence type="ECO:0000256" key="3">
    <source>
        <dbReference type="PROSITE-ProRule" id="PRU00446"/>
    </source>
</evidence>
<dbReference type="Proteomes" id="UP001501940">
    <property type="component" value="Chromosome 3"/>
</dbReference>
<evidence type="ECO:0000259" key="6">
    <source>
        <dbReference type="PROSITE" id="PS51132"/>
    </source>
</evidence>
<comment type="subcellular location">
    <subcellularLocation>
        <location evidence="1">Secreted</location>
    </subcellularLocation>
</comment>
<name>A0A3Q1C971_AMPOC</name>
<keyword evidence="8" id="KW-1185">Reference proteome</keyword>
<feature type="chain" id="PRO_5018537870" description="Olfactomedin-like domain-containing protein" evidence="5">
    <location>
        <begin position="26"/>
        <end position="470"/>
    </location>
</feature>
<keyword evidence="5" id="KW-0732">Signal</keyword>
<keyword evidence="2" id="KW-0964">Secreted</keyword>
<dbReference type="OrthoDB" id="8626508at2759"/>
<dbReference type="InterPro" id="IPR003112">
    <property type="entry name" value="Olfac-like_dom"/>
</dbReference>
<reference evidence="7" key="3">
    <citation type="submission" date="2025-09" db="UniProtKB">
        <authorList>
            <consortium name="Ensembl"/>
        </authorList>
    </citation>
    <scope>IDENTIFICATION</scope>
</reference>